<dbReference type="EMBL" id="JAMZEJ010000004">
    <property type="protein sequence ID" value="MCQ8240650.1"/>
    <property type="molecule type" value="Genomic_DNA"/>
</dbReference>
<dbReference type="InterPro" id="IPR038444">
    <property type="entry name" value="DUF465_sf"/>
</dbReference>
<evidence type="ECO:0000313" key="2">
    <source>
        <dbReference type="Proteomes" id="UP001524547"/>
    </source>
</evidence>
<dbReference type="Pfam" id="PF04325">
    <property type="entry name" value="DUF465"/>
    <property type="match status" value="1"/>
</dbReference>
<comment type="caution">
    <text evidence="1">The sequence shown here is derived from an EMBL/GenBank/DDBJ whole genome shotgun (WGS) entry which is preliminary data.</text>
</comment>
<dbReference type="Proteomes" id="UP001524547">
    <property type="component" value="Unassembled WGS sequence"/>
</dbReference>
<evidence type="ECO:0000313" key="1">
    <source>
        <dbReference type="EMBL" id="MCQ8240650.1"/>
    </source>
</evidence>
<name>A0ABT1VWT2_9PROT</name>
<keyword evidence="2" id="KW-1185">Reference proteome</keyword>
<organism evidence="1 2">
    <name type="scientific">Rhizosaccharibacter radicis</name>
    <dbReference type="NCBI Taxonomy" id="2782605"/>
    <lineage>
        <taxon>Bacteria</taxon>
        <taxon>Pseudomonadati</taxon>
        <taxon>Pseudomonadota</taxon>
        <taxon>Alphaproteobacteria</taxon>
        <taxon>Acetobacterales</taxon>
        <taxon>Acetobacteraceae</taxon>
        <taxon>Rhizosaccharibacter</taxon>
    </lineage>
</organism>
<accession>A0ABT1VWT2</accession>
<protein>
    <submittedName>
        <fullName evidence="1">DUF465 domain-containing protein</fullName>
    </submittedName>
</protein>
<reference evidence="1 2" key="1">
    <citation type="submission" date="2022-06" db="EMBL/GenBank/DDBJ databases">
        <title>Rhizosaccharibacter gen. nov. sp. nov. KSS12, endophytic bacteria isolated from sugarcane.</title>
        <authorList>
            <person name="Pitiwittayakul N."/>
        </authorList>
    </citation>
    <scope>NUCLEOTIDE SEQUENCE [LARGE SCALE GENOMIC DNA]</scope>
    <source>
        <strain evidence="1 2">KSS12</strain>
    </source>
</reference>
<dbReference type="InterPro" id="IPR007420">
    <property type="entry name" value="DUF465"/>
</dbReference>
<dbReference type="RefSeq" id="WP_422919394.1">
    <property type="nucleotide sequence ID" value="NZ_JAMZEJ010000004.1"/>
</dbReference>
<sequence length="56" mass="6557">MTVKSRLDSLKTKHATLDSRLFDEGTRPRPDQLLVKQIKVEKLRVKEEIGRLQRTP</sequence>
<dbReference type="Gene3D" id="6.10.280.50">
    <property type="match status" value="1"/>
</dbReference>
<gene>
    <name evidence="1" type="ORF">NFI88_07305</name>
</gene>
<proteinExistence type="predicted"/>